<evidence type="ECO:0008006" key="4">
    <source>
        <dbReference type="Google" id="ProtNLM"/>
    </source>
</evidence>
<dbReference type="EMBL" id="CAVMBE010000055">
    <property type="protein sequence ID" value="CAK4031893.1"/>
    <property type="molecule type" value="Genomic_DNA"/>
</dbReference>
<protein>
    <recommendedName>
        <fullName evidence="4">Methyltransferase domain-containing protein</fullName>
    </recommendedName>
</protein>
<feature type="region of interest" description="Disordered" evidence="1">
    <location>
        <begin position="1"/>
        <end position="23"/>
    </location>
</feature>
<reference evidence="2" key="1">
    <citation type="submission" date="2023-11" db="EMBL/GenBank/DDBJ databases">
        <authorList>
            <person name="Alioto T."/>
            <person name="Alioto T."/>
            <person name="Gomez Garrido J."/>
        </authorList>
    </citation>
    <scope>NUCLEOTIDE SEQUENCE</scope>
</reference>
<organism evidence="2 3">
    <name type="scientific">Lecanosticta acicola</name>
    <dbReference type="NCBI Taxonomy" id="111012"/>
    <lineage>
        <taxon>Eukaryota</taxon>
        <taxon>Fungi</taxon>
        <taxon>Dikarya</taxon>
        <taxon>Ascomycota</taxon>
        <taxon>Pezizomycotina</taxon>
        <taxon>Dothideomycetes</taxon>
        <taxon>Dothideomycetidae</taxon>
        <taxon>Mycosphaerellales</taxon>
        <taxon>Mycosphaerellaceae</taxon>
        <taxon>Lecanosticta</taxon>
    </lineage>
</organism>
<keyword evidence="3" id="KW-1185">Reference proteome</keyword>
<name>A0AAI8Z3S1_9PEZI</name>
<sequence length="286" mass="32017">MDKKTATDTYTLPRDKRESSRLEQQHRIVVANTGFHIHPRIKAALPENASIAEIATGTGIWLREVASSAPTGWTFSGFDISPDQFPPGNQDGRCKFEQLNILQPIPSHLENAFDIIHIRYMVIALVGNDWNLVAQNAQRMLKPGGWLQWHESDFSNKRVLQNVPGASTAAQRALFQAYLDLHTPYGKCLPDGINPGLLQTVQKNGYQDIMQDVFAIDRVAETRTETVAVSNWALLWSAVAAAKKAPEYGYDEEGLKELHRKATEEAEGGRIYLTWSMYIVTGRKPS</sequence>
<evidence type="ECO:0000256" key="1">
    <source>
        <dbReference type="SAM" id="MobiDB-lite"/>
    </source>
</evidence>
<dbReference type="InterPro" id="IPR029063">
    <property type="entry name" value="SAM-dependent_MTases_sf"/>
</dbReference>
<gene>
    <name evidence="2" type="ORF">LECACI_7A007051</name>
</gene>
<dbReference type="Proteomes" id="UP001296104">
    <property type="component" value="Unassembled WGS sequence"/>
</dbReference>
<dbReference type="Gene3D" id="3.40.50.150">
    <property type="entry name" value="Vaccinia Virus protein VP39"/>
    <property type="match status" value="1"/>
</dbReference>
<dbReference type="AlphaFoldDB" id="A0AAI8Z3S1"/>
<accession>A0AAI8Z3S1</accession>
<evidence type="ECO:0000313" key="2">
    <source>
        <dbReference type="EMBL" id="CAK4031893.1"/>
    </source>
</evidence>
<comment type="caution">
    <text evidence="2">The sequence shown here is derived from an EMBL/GenBank/DDBJ whole genome shotgun (WGS) entry which is preliminary data.</text>
</comment>
<proteinExistence type="predicted"/>
<feature type="compositionally biased region" description="Basic and acidic residues" evidence="1">
    <location>
        <begin position="13"/>
        <end position="23"/>
    </location>
</feature>
<dbReference type="Pfam" id="PF13489">
    <property type="entry name" value="Methyltransf_23"/>
    <property type="match status" value="1"/>
</dbReference>
<dbReference type="PANTHER" id="PTHR43591">
    <property type="entry name" value="METHYLTRANSFERASE"/>
    <property type="match status" value="1"/>
</dbReference>
<dbReference type="PANTHER" id="PTHR43591:SF50">
    <property type="entry name" value="METHYLTRANSFERASE DOMAIN-CONTAINING PROTEIN-RELATED"/>
    <property type="match status" value="1"/>
</dbReference>
<dbReference type="CDD" id="cd02440">
    <property type="entry name" value="AdoMet_MTases"/>
    <property type="match status" value="1"/>
</dbReference>
<dbReference type="SUPFAM" id="SSF53335">
    <property type="entry name" value="S-adenosyl-L-methionine-dependent methyltransferases"/>
    <property type="match status" value="1"/>
</dbReference>
<evidence type="ECO:0000313" key="3">
    <source>
        <dbReference type="Proteomes" id="UP001296104"/>
    </source>
</evidence>